<dbReference type="Pfam" id="PF03358">
    <property type="entry name" value="FMN_red"/>
    <property type="match status" value="1"/>
</dbReference>
<dbReference type="EMBL" id="MDDG01000001">
    <property type="protein sequence ID" value="OQE47106.1"/>
    <property type="molecule type" value="Genomic_DNA"/>
</dbReference>
<dbReference type="AlphaFoldDB" id="A0A1V6V8X5"/>
<evidence type="ECO:0000256" key="1">
    <source>
        <dbReference type="SAM" id="MobiDB-lite"/>
    </source>
</evidence>
<evidence type="ECO:0000313" key="3">
    <source>
        <dbReference type="EMBL" id="OQE47106.1"/>
    </source>
</evidence>
<feature type="domain" description="NADPH-dependent FMN reductase-like" evidence="2">
    <location>
        <begin position="35"/>
        <end position="197"/>
    </location>
</feature>
<proteinExistence type="predicted"/>
<dbReference type="InterPro" id="IPR029039">
    <property type="entry name" value="Flavoprotein-like_sf"/>
</dbReference>
<dbReference type="GO" id="GO:0010181">
    <property type="term" value="F:FMN binding"/>
    <property type="evidence" value="ECO:0007669"/>
    <property type="project" value="TreeGrafter"/>
</dbReference>
<dbReference type="Proteomes" id="UP000191500">
    <property type="component" value="Unassembled WGS sequence"/>
</dbReference>
<dbReference type="PANTHER" id="PTHR30543">
    <property type="entry name" value="CHROMATE REDUCTASE"/>
    <property type="match status" value="1"/>
</dbReference>
<sequence>MSVTPKTASTLSQKFSRNPNSNLTLETNTKMAPKRVAIVTSSTRSPRLNPTITQYVYDVLTSDPTIPTSHSGTIDTDPRHITFEILDLAKQSLPLYDESVIPASLPAADPTPHYSKAHTRAWSEVVRQYDAFIFVTPQYNWSIPASLKNALDYLFFEWKGKPAGIVSYGGRGGGKAADHLRGILTGLRMSVVGTAPALPVKFTGLPVGALSEVEEKVQLDERDVAGWREAGFEGMMRNLGMELVCELDKE</sequence>
<name>A0A1V6V8X5_9EURO</name>
<dbReference type="InterPro" id="IPR005025">
    <property type="entry name" value="FMN_Rdtase-like_dom"/>
</dbReference>
<dbReference type="PANTHER" id="PTHR30543:SF21">
    <property type="entry name" value="NAD(P)H-DEPENDENT FMN REDUCTASE LOT6"/>
    <property type="match status" value="1"/>
</dbReference>
<reference evidence="4" key="1">
    <citation type="journal article" date="2017" name="Nat. Microbiol.">
        <title>Global analysis of biosynthetic gene clusters reveals vast potential of secondary metabolite production in Penicillium species.</title>
        <authorList>
            <person name="Nielsen J.C."/>
            <person name="Grijseels S."/>
            <person name="Prigent S."/>
            <person name="Ji B."/>
            <person name="Dainat J."/>
            <person name="Nielsen K.F."/>
            <person name="Frisvad J.C."/>
            <person name="Workman M."/>
            <person name="Nielsen J."/>
        </authorList>
    </citation>
    <scope>NUCLEOTIDE SEQUENCE [LARGE SCALE GENOMIC DNA]</scope>
    <source>
        <strain evidence="4">IBT 31321</strain>
    </source>
</reference>
<protein>
    <recommendedName>
        <fullName evidence="2">NADPH-dependent FMN reductase-like domain-containing protein</fullName>
    </recommendedName>
</protein>
<comment type="caution">
    <text evidence="3">The sequence shown here is derived from an EMBL/GenBank/DDBJ whole genome shotgun (WGS) entry which is preliminary data.</text>
</comment>
<feature type="region of interest" description="Disordered" evidence="1">
    <location>
        <begin position="1"/>
        <end position="25"/>
    </location>
</feature>
<organism evidence="3 4">
    <name type="scientific">Penicillium coprophilum</name>
    <dbReference type="NCBI Taxonomy" id="36646"/>
    <lineage>
        <taxon>Eukaryota</taxon>
        <taxon>Fungi</taxon>
        <taxon>Dikarya</taxon>
        <taxon>Ascomycota</taxon>
        <taxon>Pezizomycotina</taxon>
        <taxon>Eurotiomycetes</taxon>
        <taxon>Eurotiomycetidae</taxon>
        <taxon>Eurotiales</taxon>
        <taxon>Aspergillaceae</taxon>
        <taxon>Penicillium</taxon>
    </lineage>
</organism>
<dbReference type="Gene3D" id="3.40.50.360">
    <property type="match status" value="1"/>
</dbReference>
<dbReference type="GO" id="GO:0016491">
    <property type="term" value="F:oxidoreductase activity"/>
    <property type="evidence" value="ECO:0007669"/>
    <property type="project" value="InterPro"/>
</dbReference>
<accession>A0A1V6V8X5</accession>
<dbReference type="InterPro" id="IPR050712">
    <property type="entry name" value="NAD(P)H-dep_reductase"/>
</dbReference>
<dbReference type="GO" id="GO:0005829">
    <property type="term" value="C:cytosol"/>
    <property type="evidence" value="ECO:0007669"/>
    <property type="project" value="TreeGrafter"/>
</dbReference>
<evidence type="ECO:0000259" key="2">
    <source>
        <dbReference type="Pfam" id="PF03358"/>
    </source>
</evidence>
<dbReference type="SUPFAM" id="SSF52218">
    <property type="entry name" value="Flavoproteins"/>
    <property type="match status" value="1"/>
</dbReference>
<dbReference type="STRING" id="36646.A0A1V6V8X5"/>
<keyword evidence="4" id="KW-1185">Reference proteome</keyword>
<evidence type="ECO:0000313" key="4">
    <source>
        <dbReference type="Proteomes" id="UP000191500"/>
    </source>
</evidence>
<gene>
    <name evidence="3" type="ORF">PENCOP_c001G05661</name>
</gene>